<comment type="caution">
    <text evidence="1">The sequence shown here is derived from an EMBL/GenBank/DDBJ whole genome shotgun (WGS) entry which is preliminary data.</text>
</comment>
<proteinExistence type="predicted"/>
<accession>A0ABN7R4I3</accession>
<dbReference type="Proteomes" id="UP000679725">
    <property type="component" value="Unassembled WGS sequence"/>
</dbReference>
<dbReference type="RefSeq" id="WP_215232994.1">
    <property type="nucleotide sequence ID" value="NZ_CAJRAU010000002.1"/>
</dbReference>
<gene>
    <name evidence="1" type="ORF">DYBT9623_01610</name>
</gene>
<organism evidence="1 2">
    <name type="scientific">Dyadobacter linearis</name>
    <dbReference type="NCBI Taxonomy" id="2823330"/>
    <lineage>
        <taxon>Bacteria</taxon>
        <taxon>Pseudomonadati</taxon>
        <taxon>Bacteroidota</taxon>
        <taxon>Cytophagia</taxon>
        <taxon>Cytophagales</taxon>
        <taxon>Spirosomataceae</taxon>
        <taxon>Dyadobacter</taxon>
    </lineage>
</organism>
<evidence type="ECO:0000313" key="1">
    <source>
        <dbReference type="EMBL" id="CAG5068878.1"/>
    </source>
</evidence>
<dbReference type="EMBL" id="CAJRAU010000002">
    <property type="protein sequence ID" value="CAG5068878.1"/>
    <property type="molecule type" value="Genomic_DNA"/>
</dbReference>
<reference evidence="1 2" key="1">
    <citation type="submission" date="2021-04" db="EMBL/GenBank/DDBJ databases">
        <authorList>
            <person name="Rodrigo-Torres L."/>
            <person name="Arahal R. D."/>
            <person name="Lucena T."/>
        </authorList>
    </citation>
    <scope>NUCLEOTIDE SEQUENCE [LARGE SCALE GENOMIC DNA]</scope>
    <source>
        <strain evidence="1 2">CECT 9623</strain>
    </source>
</reference>
<keyword evidence="2" id="KW-1185">Reference proteome</keyword>
<protein>
    <submittedName>
        <fullName evidence="1">Uncharacterized protein</fullName>
    </submittedName>
</protein>
<evidence type="ECO:0000313" key="2">
    <source>
        <dbReference type="Proteomes" id="UP000679725"/>
    </source>
</evidence>
<sequence length="109" mass="12919">MKVKLGKNHISYLVNNLYQEQESFKNILIQISDEIPSVIIEVDDDSADAIRDWAGEQLQKIGFDINYELDYEGKIFQANRFLKKWWLRFMRNVTVTDSLWLCIMEGEKN</sequence>
<name>A0ABN7R4I3_9BACT</name>